<protein>
    <recommendedName>
        <fullName evidence="4">F-box domain-containing protein</fullName>
    </recommendedName>
</protein>
<feature type="region of interest" description="Disordered" evidence="1">
    <location>
        <begin position="1"/>
        <end position="25"/>
    </location>
</feature>
<accession>A0A5C3QQ38</accession>
<organism evidence="2 3">
    <name type="scientific">Pterulicium gracile</name>
    <dbReference type="NCBI Taxonomy" id="1884261"/>
    <lineage>
        <taxon>Eukaryota</taxon>
        <taxon>Fungi</taxon>
        <taxon>Dikarya</taxon>
        <taxon>Basidiomycota</taxon>
        <taxon>Agaricomycotina</taxon>
        <taxon>Agaricomycetes</taxon>
        <taxon>Agaricomycetidae</taxon>
        <taxon>Agaricales</taxon>
        <taxon>Pleurotineae</taxon>
        <taxon>Pterulaceae</taxon>
        <taxon>Pterulicium</taxon>
    </lineage>
</organism>
<dbReference type="EMBL" id="ML178819">
    <property type="protein sequence ID" value="TFL04095.1"/>
    <property type="molecule type" value="Genomic_DNA"/>
</dbReference>
<feature type="compositionally biased region" description="Basic and acidic residues" evidence="1">
    <location>
        <begin position="302"/>
        <end position="314"/>
    </location>
</feature>
<name>A0A5C3QQ38_9AGAR</name>
<proteinExistence type="predicted"/>
<feature type="region of interest" description="Disordered" evidence="1">
    <location>
        <begin position="381"/>
        <end position="449"/>
    </location>
</feature>
<feature type="compositionally biased region" description="Low complexity" evidence="1">
    <location>
        <begin position="408"/>
        <end position="423"/>
    </location>
</feature>
<gene>
    <name evidence="2" type="ORF">BDV98DRAFT_581111</name>
</gene>
<evidence type="ECO:0008006" key="4">
    <source>
        <dbReference type="Google" id="ProtNLM"/>
    </source>
</evidence>
<dbReference type="AlphaFoldDB" id="A0A5C3QQ38"/>
<feature type="compositionally biased region" description="Low complexity" evidence="1">
    <location>
        <begin position="277"/>
        <end position="292"/>
    </location>
</feature>
<feature type="compositionally biased region" description="Low complexity" evidence="1">
    <location>
        <begin position="529"/>
        <end position="555"/>
    </location>
</feature>
<dbReference type="OrthoDB" id="3269821at2759"/>
<sequence length="760" mass="82310">MPPRLGLKSPPTSFKGIAPTTPSAKALSKKPVTQRPTSFHALVSNATRLRAFTNPAILRRILSFVSWKDFRALTQTGRVLRTLVDTPTLKHVVLARFVKHYAWCLSIMDDANFVDVSITIHDLDLFIASTNVPLHSYPMHAVESTSSLFPSLDSSNPVFSPSSKRLVSLCQAHNKIVLLLQSIIHSSSLPPFPDPCLLDQTLSSSFSPTRQRHSTRGASALSRPRLRELVFPEPLSAQLSAEAPKEFGQQSVGGKTSLTMSSGRLPGNAPFSHQAKSASSPSLASASNPPTSFSLRSKVRSPSRDSAKESDRSSRRSRGRQSSSIFEFSAVSKAPLPLPRDPRELTHHSKSWRKSLFDAWNAHEMKVSKYQSHQKAATTPAAMASMYDESDEELYPPPSLFDDHFPRRSSSNSRSGSGSSSSSLVNLPESHATPPTSYSLPPSPTRQCTNLRQQSHYGQHPFSFPSASPHSLALATHPARAPILRAFVPCTHLDVDAEPILAIEKQLVDSGIWSSLSTGDVVCNLGYVPDSDSQTPGSGPSSSQGYGSSNGYSSPQRRGSAGGSEEDEGESAYGKRAWLIFDGEKLVPFAATAIGSAPPPIADPVSLPSPFYYAHLLPSTSASAGSAPSQNPVFNFCRVPVNLARPGEAPVPSIIQSTCRVPSPHSPMGCALVKRPRWVVSFSVDAMSGDSPQSTFEPVGKGWWGEWVLEAEGTEEGRRMLEEMSTGGSSWIEKEGPLRVEVVREKCSVGRLWIRLVAIF</sequence>
<feature type="region of interest" description="Disordered" evidence="1">
    <location>
        <begin position="240"/>
        <end position="328"/>
    </location>
</feature>
<keyword evidence="3" id="KW-1185">Reference proteome</keyword>
<feature type="compositionally biased region" description="Polar residues" evidence="1">
    <location>
        <begin position="248"/>
        <end position="262"/>
    </location>
</feature>
<evidence type="ECO:0000313" key="2">
    <source>
        <dbReference type="EMBL" id="TFL04095.1"/>
    </source>
</evidence>
<dbReference type="Proteomes" id="UP000305067">
    <property type="component" value="Unassembled WGS sequence"/>
</dbReference>
<reference evidence="2 3" key="1">
    <citation type="journal article" date="2019" name="Nat. Ecol. Evol.">
        <title>Megaphylogeny resolves global patterns of mushroom evolution.</title>
        <authorList>
            <person name="Varga T."/>
            <person name="Krizsan K."/>
            <person name="Foldi C."/>
            <person name="Dima B."/>
            <person name="Sanchez-Garcia M."/>
            <person name="Sanchez-Ramirez S."/>
            <person name="Szollosi G.J."/>
            <person name="Szarkandi J.G."/>
            <person name="Papp V."/>
            <person name="Albert L."/>
            <person name="Andreopoulos W."/>
            <person name="Angelini C."/>
            <person name="Antonin V."/>
            <person name="Barry K.W."/>
            <person name="Bougher N.L."/>
            <person name="Buchanan P."/>
            <person name="Buyck B."/>
            <person name="Bense V."/>
            <person name="Catcheside P."/>
            <person name="Chovatia M."/>
            <person name="Cooper J."/>
            <person name="Damon W."/>
            <person name="Desjardin D."/>
            <person name="Finy P."/>
            <person name="Geml J."/>
            <person name="Haridas S."/>
            <person name="Hughes K."/>
            <person name="Justo A."/>
            <person name="Karasinski D."/>
            <person name="Kautmanova I."/>
            <person name="Kiss B."/>
            <person name="Kocsube S."/>
            <person name="Kotiranta H."/>
            <person name="LaButti K.M."/>
            <person name="Lechner B.E."/>
            <person name="Liimatainen K."/>
            <person name="Lipzen A."/>
            <person name="Lukacs Z."/>
            <person name="Mihaltcheva S."/>
            <person name="Morgado L.N."/>
            <person name="Niskanen T."/>
            <person name="Noordeloos M.E."/>
            <person name="Ohm R.A."/>
            <person name="Ortiz-Santana B."/>
            <person name="Ovrebo C."/>
            <person name="Racz N."/>
            <person name="Riley R."/>
            <person name="Savchenko A."/>
            <person name="Shiryaev A."/>
            <person name="Soop K."/>
            <person name="Spirin V."/>
            <person name="Szebenyi C."/>
            <person name="Tomsovsky M."/>
            <person name="Tulloss R.E."/>
            <person name="Uehling J."/>
            <person name="Grigoriev I.V."/>
            <person name="Vagvolgyi C."/>
            <person name="Papp T."/>
            <person name="Martin F.M."/>
            <person name="Miettinen O."/>
            <person name="Hibbett D.S."/>
            <person name="Nagy L.G."/>
        </authorList>
    </citation>
    <scope>NUCLEOTIDE SEQUENCE [LARGE SCALE GENOMIC DNA]</scope>
    <source>
        <strain evidence="2 3">CBS 309.79</strain>
    </source>
</reference>
<evidence type="ECO:0000313" key="3">
    <source>
        <dbReference type="Proteomes" id="UP000305067"/>
    </source>
</evidence>
<feature type="region of interest" description="Disordered" evidence="1">
    <location>
        <begin position="527"/>
        <end position="569"/>
    </location>
</feature>
<evidence type="ECO:0000256" key="1">
    <source>
        <dbReference type="SAM" id="MobiDB-lite"/>
    </source>
</evidence>